<gene>
    <name evidence="2" type="ORF">ACJ73_01483</name>
</gene>
<feature type="region of interest" description="Disordered" evidence="1">
    <location>
        <begin position="1"/>
        <end position="33"/>
    </location>
</feature>
<dbReference type="AlphaFoldDB" id="A0A1J9RHM4"/>
<accession>A0A1J9RHM4</accession>
<dbReference type="Proteomes" id="UP000242791">
    <property type="component" value="Unassembled WGS sequence"/>
</dbReference>
<dbReference type="VEuPathDB" id="FungiDB:ACJ73_01483"/>
<keyword evidence="3" id="KW-1185">Reference proteome</keyword>
<feature type="compositionally biased region" description="Polar residues" evidence="1">
    <location>
        <begin position="1"/>
        <end position="11"/>
    </location>
</feature>
<sequence length="75" mass="8588">MPRPSSHSIQRLRQPEESVDDDRSGVRKPGLESDRRAARVGMLKTSYDSDLVTPIASLLLYSTPYATQRHNYAWR</sequence>
<comment type="caution">
    <text evidence="2">The sequence shown here is derived from an EMBL/GenBank/DDBJ whole genome shotgun (WGS) entry which is preliminary data.</text>
</comment>
<organism evidence="2 3">
    <name type="scientific">Blastomyces percursus</name>
    <dbReference type="NCBI Taxonomy" id="1658174"/>
    <lineage>
        <taxon>Eukaryota</taxon>
        <taxon>Fungi</taxon>
        <taxon>Dikarya</taxon>
        <taxon>Ascomycota</taxon>
        <taxon>Pezizomycotina</taxon>
        <taxon>Eurotiomycetes</taxon>
        <taxon>Eurotiomycetidae</taxon>
        <taxon>Onygenales</taxon>
        <taxon>Ajellomycetaceae</taxon>
        <taxon>Blastomyces</taxon>
    </lineage>
</organism>
<proteinExistence type="predicted"/>
<evidence type="ECO:0000313" key="2">
    <source>
        <dbReference type="EMBL" id="OJD27133.1"/>
    </source>
</evidence>
<feature type="compositionally biased region" description="Basic and acidic residues" evidence="1">
    <location>
        <begin position="13"/>
        <end position="33"/>
    </location>
</feature>
<dbReference type="EMBL" id="LGTZ01000135">
    <property type="protein sequence ID" value="OJD27133.1"/>
    <property type="molecule type" value="Genomic_DNA"/>
</dbReference>
<protein>
    <submittedName>
        <fullName evidence="2">Uncharacterized protein</fullName>
    </submittedName>
</protein>
<reference evidence="2 3" key="1">
    <citation type="submission" date="2015-08" db="EMBL/GenBank/DDBJ databases">
        <title>Emmonsia species relationships and genome sequence.</title>
        <authorList>
            <person name="Cuomo C.A."/>
            <person name="Schwartz I.S."/>
            <person name="Kenyon C."/>
            <person name="De Hoog G.S."/>
            <person name="Govender N.P."/>
            <person name="Botha A."/>
            <person name="Moreno L."/>
            <person name="De Vries M."/>
            <person name="Munoz J.F."/>
            <person name="Stielow J.B."/>
        </authorList>
    </citation>
    <scope>NUCLEOTIDE SEQUENCE [LARGE SCALE GENOMIC DNA]</scope>
    <source>
        <strain evidence="2 3">EI222</strain>
    </source>
</reference>
<evidence type="ECO:0000313" key="3">
    <source>
        <dbReference type="Proteomes" id="UP000242791"/>
    </source>
</evidence>
<evidence type="ECO:0000256" key="1">
    <source>
        <dbReference type="SAM" id="MobiDB-lite"/>
    </source>
</evidence>
<name>A0A1J9RHM4_9EURO</name>